<sequence>MIREERRNMIDFIAKIGDFHKQELLYMTDAEVEHIYNRTYYLFQEAVE</sequence>
<evidence type="ECO:0000313" key="2">
    <source>
        <dbReference type="Proteomes" id="UP000605259"/>
    </source>
</evidence>
<proteinExistence type="predicted"/>
<keyword evidence="2" id="KW-1185">Reference proteome</keyword>
<reference evidence="1" key="1">
    <citation type="journal article" date="2014" name="Int. J. Syst. Evol. Microbiol.">
        <title>Complete genome sequence of Corynebacterium casei LMG S-19264T (=DSM 44701T), isolated from a smear-ripened cheese.</title>
        <authorList>
            <consortium name="US DOE Joint Genome Institute (JGI-PGF)"/>
            <person name="Walter F."/>
            <person name="Albersmeier A."/>
            <person name="Kalinowski J."/>
            <person name="Ruckert C."/>
        </authorList>
    </citation>
    <scope>NUCLEOTIDE SEQUENCE</scope>
    <source>
        <strain evidence="1">CGMCC 1.12698</strain>
    </source>
</reference>
<reference evidence="1" key="2">
    <citation type="submission" date="2020-09" db="EMBL/GenBank/DDBJ databases">
        <authorList>
            <person name="Sun Q."/>
            <person name="Zhou Y."/>
        </authorList>
    </citation>
    <scope>NUCLEOTIDE SEQUENCE</scope>
    <source>
        <strain evidence="1">CGMCC 1.12698</strain>
    </source>
</reference>
<gene>
    <name evidence="1" type="ORF">GCM10007140_30450</name>
</gene>
<organism evidence="1 2">
    <name type="scientific">Priestia taiwanensis</name>
    <dbReference type="NCBI Taxonomy" id="1347902"/>
    <lineage>
        <taxon>Bacteria</taxon>
        <taxon>Bacillati</taxon>
        <taxon>Bacillota</taxon>
        <taxon>Bacilli</taxon>
        <taxon>Bacillales</taxon>
        <taxon>Bacillaceae</taxon>
        <taxon>Priestia</taxon>
    </lineage>
</organism>
<comment type="caution">
    <text evidence="1">The sequence shown here is derived from an EMBL/GenBank/DDBJ whole genome shotgun (WGS) entry which is preliminary data.</text>
</comment>
<dbReference type="EMBL" id="BMFK01000003">
    <property type="protein sequence ID" value="GGE78851.1"/>
    <property type="molecule type" value="Genomic_DNA"/>
</dbReference>
<name>A0A917AVW7_9BACI</name>
<dbReference type="AlphaFoldDB" id="A0A917AVW7"/>
<dbReference type="Proteomes" id="UP000605259">
    <property type="component" value="Unassembled WGS sequence"/>
</dbReference>
<accession>A0A917AVW7</accession>
<evidence type="ECO:0000313" key="1">
    <source>
        <dbReference type="EMBL" id="GGE78851.1"/>
    </source>
</evidence>
<dbReference type="RefSeq" id="WP_188389355.1">
    <property type="nucleotide sequence ID" value="NZ_BMFK01000003.1"/>
</dbReference>
<protein>
    <submittedName>
        <fullName evidence="1">Uncharacterized protein</fullName>
    </submittedName>
</protein>
<dbReference type="InterPro" id="IPR049615">
    <property type="entry name" value="BH0509-like"/>
</dbReference>
<dbReference type="NCBIfam" id="NF033562">
    <property type="entry name" value="BH0509_fam"/>
    <property type="match status" value="1"/>
</dbReference>